<feature type="region of interest" description="Disordered" evidence="1">
    <location>
        <begin position="123"/>
        <end position="156"/>
    </location>
</feature>
<comment type="caution">
    <text evidence="2">The sequence shown here is derived from an EMBL/GenBank/DDBJ whole genome shotgun (WGS) entry which is preliminary data.</text>
</comment>
<name>A0AA38WE73_9ASTR</name>
<evidence type="ECO:0000313" key="2">
    <source>
        <dbReference type="EMBL" id="KAJ9558052.1"/>
    </source>
</evidence>
<dbReference type="AlphaFoldDB" id="A0AA38WE73"/>
<accession>A0AA38WE73</accession>
<evidence type="ECO:0000313" key="3">
    <source>
        <dbReference type="Proteomes" id="UP001172457"/>
    </source>
</evidence>
<reference evidence="2" key="1">
    <citation type="submission" date="2023-03" db="EMBL/GenBank/DDBJ databases">
        <title>Chromosome-scale reference genome and RAD-based genetic map of yellow starthistle (Centaurea solstitialis) reveal putative structural variation and QTLs associated with invader traits.</title>
        <authorList>
            <person name="Reatini B."/>
            <person name="Cang F.A."/>
            <person name="Jiang Q."/>
            <person name="Mckibben M.T.W."/>
            <person name="Barker M.S."/>
            <person name="Rieseberg L.H."/>
            <person name="Dlugosch K.M."/>
        </authorList>
    </citation>
    <scope>NUCLEOTIDE SEQUENCE</scope>
    <source>
        <strain evidence="2">CAN-66</strain>
        <tissue evidence="2">Leaf</tissue>
    </source>
</reference>
<keyword evidence="3" id="KW-1185">Reference proteome</keyword>
<dbReference type="EMBL" id="JARYMX010000003">
    <property type="protein sequence ID" value="KAJ9558052.1"/>
    <property type="molecule type" value="Genomic_DNA"/>
</dbReference>
<evidence type="ECO:0000256" key="1">
    <source>
        <dbReference type="SAM" id="MobiDB-lite"/>
    </source>
</evidence>
<dbReference type="Proteomes" id="UP001172457">
    <property type="component" value="Chromosome 3"/>
</dbReference>
<protein>
    <submittedName>
        <fullName evidence="2">Uncharacterized protein</fullName>
    </submittedName>
</protein>
<gene>
    <name evidence="2" type="ORF">OSB04_012666</name>
</gene>
<proteinExistence type="predicted"/>
<organism evidence="2 3">
    <name type="scientific">Centaurea solstitialis</name>
    <name type="common">yellow star-thistle</name>
    <dbReference type="NCBI Taxonomy" id="347529"/>
    <lineage>
        <taxon>Eukaryota</taxon>
        <taxon>Viridiplantae</taxon>
        <taxon>Streptophyta</taxon>
        <taxon>Embryophyta</taxon>
        <taxon>Tracheophyta</taxon>
        <taxon>Spermatophyta</taxon>
        <taxon>Magnoliopsida</taxon>
        <taxon>eudicotyledons</taxon>
        <taxon>Gunneridae</taxon>
        <taxon>Pentapetalae</taxon>
        <taxon>asterids</taxon>
        <taxon>campanulids</taxon>
        <taxon>Asterales</taxon>
        <taxon>Asteraceae</taxon>
        <taxon>Carduoideae</taxon>
        <taxon>Cardueae</taxon>
        <taxon>Centaureinae</taxon>
        <taxon>Centaurea</taxon>
    </lineage>
</organism>
<sequence length="156" mass="17576">MLRELGLPPPPPVGMSIESWNKTVQFFTLKKHVNRSTQNKVNRAKQVIKNPGGTSSYNSVFVTKRRRVQAFHDAHVNQDGQFDNPTIEEHYCVSLLNKLNSQPTLVDEPTVFEKVFDTHRGHIKGIGHKPSARTSSSPYFEGHSHASPHTHAQPEC</sequence>